<proteinExistence type="predicted"/>
<dbReference type="Proteomes" id="UP000689967">
    <property type="component" value="Unassembled WGS sequence"/>
</dbReference>
<gene>
    <name evidence="2" type="ORF">JJQ90_07270</name>
</gene>
<accession>A0ABS6H534</accession>
<dbReference type="InterPro" id="IPR000182">
    <property type="entry name" value="GNAT_dom"/>
</dbReference>
<evidence type="ECO:0000313" key="2">
    <source>
        <dbReference type="EMBL" id="MBU8543501.1"/>
    </source>
</evidence>
<comment type="caution">
    <text evidence="2">The sequence shown here is derived from an EMBL/GenBank/DDBJ whole genome shotgun (WGS) entry which is preliminary data.</text>
</comment>
<evidence type="ECO:0000313" key="3">
    <source>
        <dbReference type="Proteomes" id="UP000689967"/>
    </source>
</evidence>
<dbReference type="CDD" id="cd04301">
    <property type="entry name" value="NAT_SF"/>
    <property type="match status" value="1"/>
</dbReference>
<dbReference type="Pfam" id="PF00583">
    <property type="entry name" value="Acetyltransf_1"/>
    <property type="match status" value="1"/>
</dbReference>
<evidence type="ECO:0000259" key="1">
    <source>
        <dbReference type="PROSITE" id="PS51186"/>
    </source>
</evidence>
<sequence length="158" mass="17479">MRIKRATPMDAPRCVELVEARRLEYQAYEPVFWKKAPGSVASTLPWFEQLFSDSRNVSLVAVEDEVVVGFVIAREFPTPPVYDPGGATALIDDFCVASKSRWLDVGAALLREAKSELKNRAYAQVVVVGARQDAAKMAFLSQTDLSLASTWWTGALQP</sequence>
<organism evidence="2 3">
    <name type="scientific">Falsiroseomonas oleicola</name>
    <dbReference type="NCBI Taxonomy" id="2801474"/>
    <lineage>
        <taxon>Bacteria</taxon>
        <taxon>Pseudomonadati</taxon>
        <taxon>Pseudomonadota</taxon>
        <taxon>Alphaproteobacteria</taxon>
        <taxon>Acetobacterales</taxon>
        <taxon>Roseomonadaceae</taxon>
        <taxon>Falsiroseomonas</taxon>
    </lineage>
</organism>
<name>A0ABS6H534_9PROT</name>
<feature type="domain" description="N-acetyltransferase" evidence="1">
    <location>
        <begin position="1"/>
        <end position="152"/>
    </location>
</feature>
<keyword evidence="3" id="KW-1185">Reference proteome</keyword>
<dbReference type="PROSITE" id="PS51186">
    <property type="entry name" value="GNAT"/>
    <property type="match status" value="1"/>
</dbReference>
<dbReference type="EMBL" id="JAERQM010000002">
    <property type="protein sequence ID" value="MBU8543501.1"/>
    <property type="molecule type" value="Genomic_DNA"/>
</dbReference>
<reference evidence="2 3" key="1">
    <citation type="submission" date="2021-01" db="EMBL/GenBank/DDBJ databases">
        <title>Roseomonas sp. nov, a bacterium isolated from an oil production mixture in Yumen Oilfield.</title>
        <authorList>
            <person name="Wu D."/>
        </authorList>
    </citation>
    <scope>NUCLEOTIDE SEQUENCE [LARGE SCALE GENOMIC DNA]</scope>
    <source>
        <strain evidence="2 3">ROY-5-3</strain>
    </source>
</reference>
<protein>
    <submittedName>
        <fullName evidence="2">GNAT family N-acetyltransferase</fullName>
    </submittedName>
</protein>